<dbReference type="EMBL" id="CP030073">
    <property type="protein sequence ID" value="AWW42763.1"/>
    <property type="molecule type" value="Genomic_DNA"/>
</dbReference>
<dbReference type="Proteomes" id="UP000249616">
    <property type="component" value="Chromosome"/>
</dbReference>
<gene>
    <name evidence="3" type="ORF">DN051_31720</name>
</gene>
<feature type="transmembrane region" description="Helical" evidence="2">
    <location>
        <begin position="158"/>
        <end position="177"/>
    </location>
</feature>
<evidence type="ECO:0000313" key="4">
    <source>
        <dbReference type="Proteomes" id="UP000249616"/>
    </source>
</evidence>
<keyword evidence="2" id="KW-1133">Transmembrane helix</keyword>
<feature type="compositionally biased region" description="Basic residues" evidence="1">
    <location>
        <begin position="198"/>
        <end position="210"/>
    </location>
</feature>
<organism evidence="3 4">
    <name type="scientific">Streptomyces cadmiisoli</name>
    <dbReference type="NCBI Taxonomy" id="2184053"/>
    <lineage>
        <taxon>Bacteria</taxon>
        <taxon>Bacillati</taxon>
        <taxon>Actinomycetota</taxon>
        <taxon>Actinomycetes</taxon>
        <taxon>Kitasatosporales</taxon>
        <taxon>Streptomycetaceae</taxon>
        <taxon>Streptomyces</taxon>
        <taxon>Streptomyces aurantiacus group</taxon>
    </lineage>
</organism>
<feature type="transmembrane region" description="Helical" evidence="2">
    <location>
        <begin position="125"/>
        <end position="152"/>
    </location>
</feature>
<reference evidence="3 4" key="1">
    <citation type="journal article" date="2019" name="Int. J. Syst. Evol. Microbiol.">
        <title>Streptomyces cadmiisoli sp. nov., a novel actinomycete isolated from cadmium-contaminated soil.</title>
        <authorList>
            <person name="Li K."/>
            <person name="Tang X."/>
            <person name="Zhao J."/>
            <person name="Guo Y."/>
            <person name="Tang Y."/>
            <person name="Gao J."/>
        </authorList>
    </citation>
    <scope>NUCLEOTIDE SEQUENCE [LARGE SCALE GENOMIC DNA]</scope>
    <source>
        <strain evidence="3 4">ZFG47</strain>
    </source>
</reference>
<feature type="region of interest" description="Disordered" evidence="1">
    <location>
        <begin position="1"/>
        <end position="83"/>
    </location>
</feature>
<dbReference type="AlphaFoldDB" id="A0A2Z4JE79"/>
<keyword evidence="2" id="KW-0812">Transmembrane</keyword>
<dbReference type="KEGG" id="scad:DN051_31720"/>
<proteinExistence type="predicted"/>
<name>A0A2Z4JE79_9ACTN</name>
<keyword evidence="2" id="KW-0472">Membrane</keyword>
<protein>
    <submittedName>
        <fullName evidence="3">Uncharacterized protein</fullName>
    </submittedName>
</protein>
<feature type="region of interest" description="Disordered" evidence="1">
    <location>
        <begin position="193"/>
        <end position="232"/>
    </location>
</feature>
<keyword evidence="4" id="KW-1185">Reference proteome</keyword>
<feature type="compositionally biased region" description="Basic and acidic residues" evidence="1">
    <location>
        <begin position="20"/>
        <end position="32"/>
    </location>
</feature>
<accession>A0A2Z4JE79</accession>
<evidence type="ECO:0000256" key="2">
    <source>
        <dbReference type="SAM" id="Phobius"/>
    </source>
</evidence>
<evidence type="ECO:0000256" key="1">
    <source>
        <dbReference type="SAM" id="MobiDB-lite"/>
    </source>
</evidence>
<evidence type="ECO:0000313" key="3">
    <source>
        <dbReference type="EMBL" id="AWW42763.1"/>
    </source>
</evidence>
<sequence length="232" mass="25118">MGTAERHEASGDGAAAQAVEQRDTGAPDRDIAADGPRAKSPRSTAKVPEQTVREATAAVTREAPAPPVPGHDQAAPAGAVTSAAEAGRIIGHDEPDGYQDRPYYRPLWVEEPAKRRRLPDPVRTAAVRAVIIIAVTLVQAMVAFLCTLAGSWLAFPMVLSSIASTVVATWSVLDVWVTRQVWNQRNGVVSMPSSTARALRRERRRARRQARSAERTQERIRRRGGAGQLSHP</sequence>
<feature type="compositionally biased region" description="Basic and acidic residues" evidence="1">
    <location>
        <begin position="1"/>
        <end position="10"/>
    </location>
</feature>
<dbReference type="RefSeq" id="WP_112442539.1">
    <property type="nucleotide sequence ID" value="NZ_CP030073.1"/>
</dbReference>